<evidence type="ECO:0000256" key="3">
    <source>
        <dbReference type="ARBA" id="ARBA00022475"/>
    </source>
</evidence>
<dbReference type="OrthoDB" id="8778751at2"/>
<keyword evidence="5 7" id="KW-1133">Transmembrane helix</keyword>
<organism evidence="8 9">
    <name type="scientific">Aquitalea magnusonii</name>
    <dbReference type="NCBI Taxonomy" id="332411"/>
    <lineage>
        <taxon>Bacteria</taxon>
        <taxon>Pseudomonadati</taxon>
        <taxon>Pseudomonadota</taxon>
        <taxon>Betaproteobacteria</taxon>
        <taxon>Neisseriales</taxon>
        <taxon>Chromobacteriaceae</taxon>
        <taxon>Aquitalea</taxon>
    </lineage>
</organism>
<evidence type="ECO:0000256" key="4">
    <source>
        <dbReference type="ARBA" id="ARBA00022692"/>
    </source>
</evidence>
<name>A0A318IXD4_9NEIS</name>
<feature type="transmembrane region" description="Helical" evidence="7">
    <location>
        <begin position="6"/>
        <end position="21"/>
    </location>
</feature>
<evidence type="ECO:0000256" key="1">
    <source>
        <dbReference type="ARBA" id="ARBA00004651"/>
    </source>
</evidence>
<dbReference type="Proteomes" id="UP000248395">
    <property type="component" value="Unassembled WGS sequence"/>
</dbReference>
<dbReference type="PANTHER" id="PTHR33884:SF3">
    <property type="entry name" value="UPF0410 PROTEIN YMGE"/>
    <property type="match status" value="1"/>
</dbReference>
<evidence type="ECO:0000313" key="9">
    <source>
        <dbReference type="Proteomes" id="UP000248395"/>
    </source>
</evidence>
<proteinExistence type="inferred from homology"/>
<keyword evidence="3" id="KW-1003">Cell membrane</keyword>
<dbReference type="InterPro" id="IPR007341">
    <property type="entry name" value="Transgly_assoc"/>
</dbReference>
<comment type="similarity">
    <text evidence="2">Belongs to the UPF0410 family.</text>
</comment>
<dbReference type="RefSeq" id="WP_059287247.1">
    <property type="nucleotide sequence ID" value="NZ_LNQU01000175.1"/>
</dbReference>
<dbReference type="AlphaFoldDB" id="A0A318IXD4"/>
<keyword evidence="4 7" id="KW-0812">Transmembrane</keyword>
<evidence type="ECO:0000256" key="5">
    <source>
        <dbReference type="ARBA" id="ARBA00022989"/>
    </source>
</evidence>
<gene>
    <name evidence="8" type="ORF">DFR38_1264</name>
</gene>
<feature type="transmembrane region" description="Helical" evidence="7">
    <location>
        <begin position="58"/>
        <end position="78"/>
    </location>
</feature>
<accession>A0A318IXD4</accession>
<reference evidence="8 9" key="1">
    <citation type="submission" date="2018-05" db="EMBL/GenBank/DDBJ databases">
        <title>Genomic Encyclopedia of Type Strains, Phase IV (KMG-IV): sequencing the most valuable type-strain genomes for metagenomic binning, comparative biology and taxonomic classification.</title>
        <authorList>
            <person name="Goeker M."/>
        </authorList>
    </citation>
    <scope>NUCLEOTIDE SEQUENCE [LARGE SCALE GENOMIC DNA]</scope>
    <source>
        <strain evidence="8 9">DSM 25134</strain>
    </source>
</reference>
<comment type="subcellular location">
    <subcellularLocation>
        <location evidence="1">Cell membrane</location>
        <topology evidence="1">Multi-pass membrane protein</topology>
    </subcellularLocation>
</comment>
<dbReference type="PANTHER" id="PTHR33884">
    <property type="entry name" value="UPF0410 PROTEIN YMGE"/>
    <property type="match status" value="1"/>
</dbReference>
<dbReference type="EMBL" id="QJKC01000026">
    <property type="protein sequence ID" value="PXX40129.1"/>
    <property type="molecule type" value="Genomic_DNA"/>
</dbReference>
<dbReference type="Pfam" id="PF04226">
    <property type="entry name" value="Transgly_assoc"/>
    <property type="match status" value="1"/>
</dbReference>
<protein>
    <submittedName>
        <fullName evidence="8">Putative membrane protein YeaQ/YmgE (Transglycosylase-associated protein family)</fullName>
    </submittedName>
</protein>
<evidence type="ECO:0000256" key="2">
    <source>
        <dbReference type="ARBA" id="ARBA00011006"/>
    </source>
</evidence>
<evidence type="ECO:0000256" key="7">
    <source>
        <dbReference type="SAM" id="Phobius"/>
    </source>
</evidence>
<keyword evidence="6 7" id="KW-0472">Membrane</keyword>
<evidence type="ECO:0000313" key="8">
    <source>
        <dbReference type="EMBL" id="PXX40129.1"/>
    </source>
</evidence>
<sequence>MHLIWFLLVGIIAGWLGGLLVKGEGLGLFGDMVVGIIGAYLGGFLFRSLGIGAGDGMVGSIIVATIGAVVLLLMVRLVKRS</sequence>
<feature type="transmembrane region" description="Helical" evidence="7">
    <location>
        <begin position="28"/>
        <end position="46"/>
    </location>
</feature>
<comment type="caution">
    <text evidence="8">The sequence shown here is derived from an EMBL/GenBank/DDBJ whole genome shotgun (WGS) entry which is preliminary data.</text>
</comment>
<dbReference type="GO" id="GO:0005886">
    <property type="term" value="C:plasma membrane"/>
    <property type="evidence" value="ECO:0007669"/>
    <property type="project" value="UniProtKB-SubCell"/>
</dbReference>
<evidence type="ECO:0000256" key="6">
    <source>
        <dbReference type="ARBA" id="ARBA00023136"/>
    </source>
</evidence>
<keyword evidence="9" id="KW-1185">Reference proteome</keyword>